<sequence length="166" mass="18351">MIVLHGGLQPLLPMCWHCQRAPHQRPPPFLCVPLTRLVSTLTAFTSIDGAECKVYEELSPLEVTVAVHLCPLMALGWKAKGVHPSKPSRTTWTLVSRVHSVAGQTLRSIPCWSGRFSRPNSSSPWKSPAQTCCFERAAQYNRPGSARYKDPAQVIGRAMAHLVVLE</sequence>
<name>A0AA88TWB1_9TELE</name>
<accession>A0AA88TWB1</accession>
<protein>
    <submittedName>
        <fullName evidence="1">Uncharacterized protein</fullName>
    </submittedName>
</protein>
<comment type="caution">
    <text evidence="1">The sequence shown here is derived from an EMBL/GenBank/DDBJ whole genome shotgun (WGS) entry which is preliminary data.</text>
</comment>
<reference evidence="1" key="1">
    <citation type="submission" date="2023-08" db="EMBL/GenBank/DDBJ databases">
        <title>Chromosome-level Genome Assembly of mud carp (Cirrhinus molitorella).</title>
        <authorList>
            <person name="Liu H."/>
        </authorList>
    </citation>
    <scope>NUCLEOTIDE SEQUENCE</scope>
    <source>
        <strain evidence="1">Prfri</strain>
        <tissue evidence="1">Muscle</tissue>
    </source>
</reference>
<dbReference type="AlphaFoldDB" id="A0AA88TWB1"/>
<dbReference type="Proteomes" id="UP001187343">
    <property type="component" value="Unassembled WGS sequence"/>
</dbReference>
<evidence type="ECO:0000313" key="1">
    <source>
        <dbReference type="EMBL" id="KAK2911326.1"/>
    </source>
</evidence>
<evidence type="ECO:0000313" key="2">
    <source>
        <dbReference type="Proteomes" id="UP001187343"/>
    </source>
</evidence>
<dbReference type="EMBL" id="JAUYZG010000003">
    <property type="protein sequence ID" value="KAK2911326.1"/>
    <property type="molecule type" value="Genomic_DNA"/>
</dbReference>
<organism evidence="1 2">
    <name type="scientific">Cirrhinus molitorella</name>
    <name type="common">mud carp</name>
    <dbReference type="NCBI Taxonomy" id="172907"/>
    <lineage>
        <taxon>Eukaryota</taxon>
        <taxon>Metazoa</taxon>
        <taxon>Chordata</taxon>
        <taxon>Craniata</taxon>
        <taxon>Vertebrata</taxon>
        <taxon>Euteleostomi</taxon>
        <taxon>Actinopterygii</taxon>
        <taxon>Neopterygii</taxon>
        <taxon>Teleostei</taxon>
        <taxon>Ostariophysi</taxon>
        <taxon>Cypriniformes</taxon>
        <taxon>Cyprinidae</taxon>
        <taxon>Labeoninae</taxon>
        <taxon>Labeonini</taxon>
        <taxon>Cirrhinus</taxon>
    </lineage>
</organism>
<proteinExistence type="predicted"/>
<gene>
    <name evidence="1" type="ORF">Q8A67_003459</name>
</gene>
<keyword evidence="2" id="KW-1185">Reference proteome</keyword>